<dbReference type="Proteomes" id="UP001159405">
    <property type="component" value="Unassembled WGS sequence"/>
</dbReference>
<proteinExistence type="predicted"/>
<gene>
    <name evidence="1" type="ORF">PLOB_00030300</name>
</gene>
<accession>A0ABN8NVJ6</accession>
<dbReference type="EMBL" id="CALNXK010000039">
    <property type="protein sequence ID" value="CAH3123862.1"/>
    <property type="molecule type" value="Genomic_DNA"/>
</dbReference>
<evidence type="ECO:0008006" key="3">
    <source>
        <dbReference type="Google" id="ProtNLM"/>
    </source>
</evidence>
<evidence type="ECO:0000313" key="2">
    <source>
        <dbReference type="Proteomes" id="UP001159405"/>
    </source>
</evidence>
<protein>
    <recommendedName>
        <fullName evidence="3">Reverse transcriptase</fullName>
    </recommendedName>
</protein>
<keyword evidence="2" id="KW-1185">Reference proteome</keyword>
<sequence>MSFQLRDQHETIEKMNKDLLSIRNWCFDNQLLLNPDKTKLVIFGSRQMTAKRPCNTTQTNLDKLQAVQNFACRILSGAKNSIT</sequence>
<name>A0ABN8NVJ6_9CNID</name>
<reference evidence="1 2" key="1">
    <citation type="submission" date="2022-05" db="EMBL/GenBank/DDBJ databases">
        <authorList>
            <consortium name="Genoscope - CEA"/>
            <person name="William W."/>
        </authorList>
    </citation>
    <scope>NUCLEOTIDE SEQUENCE [LARGE SCALE GENOMIC DNA]</scope>
</reference>
<organism evidence="1 2">
    <name type="scientific">Porites lobata</name>
    <dbReference type="NCBI Taxonomy" id="104759"/>
    <lineage>
        <taxon>Eukaryota</taxon>
        <taxon>Metazoa</taxon>
        <taxon>Cnidaria</taxon>
        <taxon>Anthozoa</taxon>
        <taxon>Hexacorallia</taxon>
        <taxon>Scleractinia</taxon>
        <taxon>Fungiina</taxon>
        <taxon>Poritidae</taxon>
        <taxon>Porites</taxon>
    </lineage>
</organism>
<comment type="caution">
    <text evidence="1">The sequence shown here is derived from an EMBL/GenBank/DDBJ whole genome shotgun (WGS) entry which is preliminary data.</text>
</comment>
<evidence type="ECO:0000313" key="1">
    <source>
        <dbReference type="EMBL" id="CAH3123862.1"/>
    </source>
</evidence>